<evidence type="ECO:0000256" key="9">
    <source>
        <dbReference type="ARBA" id="ARBA00035611"/>
    </source>
</evidence>
<dbReference type="EMBL" id="JAENHO010000007">
    <property type="protein sequence ID" value="MBL7257702.1"/>
    <property type="molecule type" value="Genomic_DNA"/>
</dbReference>
<keyword evidence="13" id="KW-1185">Reference proteome</keyword>
<evidence type="ECO:0000256" key="7">
    <source>
        <dbReference type="ARBA" id="ARBA00022989"/>
    </source>
</evidence>
<accession>A0ABS1VTA3</accession>
<evidence type="ECO:0000256" key="6">
    <source>
        <dbReference type="ARBA" id="ARBA00022692"/>
    </source>
</evidence>
<evidence type="ECO:0000256" key="3">
    <source>
        <dbReference type="ARBA" id="ARBA00022475"/>
    </source>
</evidence>
<keyword evidence="3" id="KW-1003">Cell membrane</keyword>
<comment type="caution">
    <text evidence="12">The sequence shown here is derived from an EMBL/GenBank/DDBJ whole genome shotgun (WGS) entry which is preliminary data.</text>
</comment>
<evidence type="ECO:0000256" key="10">
    <source>
        <dbReference type="ARBA" id="ARBA00035686"/>
    </source>
</evidence>
<feature type="transmembrane region" description="Helical" evidence="11">
    <location>
        <begin position="229"/>
        <end position="248"/>
    </location>
</feature>
<evidence type="ECO:0000256" key="2">
    <source>
        <dbReference type="ARBA" id="ARBA00022448"/>
    </source>
</evidence>
<evidence type="ECO:0000256" key="8">
    <source>
        <dbReference type="ARBA" id="ARBA00023136"/>
    </source>
</evidence>
<keyword evidence="6 11" id="KW-0812">Transmembrane</keyword>
<dbReference type="Pfam" id="PF02653">
    <property type="entry name" value="BPD_transp_2"/>
    <property type="match status" value="1"/>
</dbReference>
<feature type="transmembrane region" description="Helical" evidence="11">
    <location>
        <begin position="108"/>
        <end position="125"/>
    </location>
</feature>
<proteinExistence type="predicted"/>
<comment type="function">
    <text evidence="9">Part of the binding-protein-dependent transport system for D-xylose. Probably responsible for the translocation of the substrate across the membrane.</text>
</comment>
<keyword evidence="5" id="KW-0762">Sugar transport</keyword>
<feature type="transmembrane region" description="Helical" evidence="11">
    <location>
        <begin position="132"/>
        <end position="156"/>
    </location>
</feature>
<evidence type="ECO:0000256" key="1">
    <source>
        <dbReference type="ARBA" id="ARBA00004651"/>
    </source>
</evidence>
<evidence type="ECO:0000256" key="11">
    <source>
        <dbReference type="SAM" id="Phobius"/>
    </source>
</evidence>
<keyword evidence="7 11" id="KW-1133">Transmembrane helix</keyword>
<dbReference type="InterPro" id="IPR001851">
    <property type="entry name" value="ABC_transp_permease"/>
</dbReference>
<keyword evidence="2" id="KW-0813">Transport</keyword>
<keyword evidence="8 11" id="KW-0472">Membrane</keyword>
<evidence type="ECO:0000313" key="12">
    <source>
        <dbReference type="EMBL" id="MBL7257702.1"/>
    </source>
</evidence>
<feature type="transmembrane region" description="Helical" evidence="11">
    <location>
        <begin position="84"/>
        <end position="102"/>
    </location>
</feature>
<dbReference type="PANTHER" id="PTHR32196:SF32">
    <property type="entry name" value="XYLOSE TRANSPORT SYSTEM PERMEASE PROTEIN XYLH"/>
    <property type="match status" value="1"/>
</dbReference>
<protein>
    <recommendedName>
        <fullName evidence="10">Xylose transport system permease protein XylH</fullName>
    </recommendedName>
</protein>
<feature type="transmembrane region" description="Helical" evidence="11">
    <location>
        <begin position="30"/>
        <end position="47"/>
    </location>
</feature>
<evidence type="ECO:0000256" key="4">
    <source>
        <dbReference type="ARBA" id="ARBA00022519"/>
    </source>
</evidence>
<dbReference type="PANTHER" id="PTHR32196">
    <property type="entry name" value="ABC TRANSPORTER PERMEASE PROTEIN YPHD-RELATED-RELATED"/>
    <property type="match status" value="1"/>
</dbReference>
<sequence length="410" mass="42833">MSIAPAKQRELSGFAPRGPRRFQINLRQSGIYIAFAAIVLLFTILTGGDMLAPQNISNIIVQNSYILILAIGMILVIIAGHIDLSVGSIVAATGAVAAVLMVNHDVPWPLALLITLLVGAAIGAWQGYWVAYFGIPAFIVTLAGMLLFRAVTYNILGNRGIGPFPDEVRTLSNGFTDGYLGNIGLGALGGADLVSLLLGVAAVAGIVVTQWRSRAGRVRYGQAVEPFPLFVLKIALAGFVVMFVIVQLARFRNVPWVLVLLAALVLGYSLLTNRAVFGRQIYAVGGNLQAATLSGVKVKSVVFWIFVNMGVLSALAGIIFAGRLNQANPTGGDQFELDAIAAAFIGGAAVQGGVGKVIGAITGGLIMGVINNGMSLIGAPSEQVLLVKGAVLLAAVAFDVWTKRRAGASR</sequence>
<feature type="transmembrane region" description="Helical" evidence="11">
    <location>
        <begin position="183"/>
        <end position="208"/>
    </location>
</feature>
<evidence type="ECO:0000313" key="13">
    <source>
        <dbReference type="Proteomes" id="UP000598996"/>
    </source>
</evidence>
<reference evidence="12 13" key="1">
    <citation type="submission" date="2021-01" db="EMBL/GenBank/DDBJ databases">
        <title>Actinoplanes sp. nov. LDG1-01 isolated from lichen.</title>
        <authorList>
            <person name="Saeng-In P."/>
            <person name="Phongsopitanun W."/>
            <person name="Kanchanasin P."/>
            <person name="Yuki M."/>
            <person name="Kudo T."/>
            <person name="Ohkuma M."/>
            <person name="Tanasupawat S."/>
        </authorList>
    </citation>
    <scope>NUCLEOTIDE SEQUENCE [LARGE SCALE GENOMIC DNA]</scope>
    <source>
        <strain evidence="12 13">LDG1-01</strain>
    </source>
</reference>
<feature type="transmembrane region" description="Helical" evidence="11">
    <location>
        <begin position="301"/>
        <end position="321"/>
    </location>
</feature>
<feature type="transmembrane region" description="Helical" evidence="11">
    <location>
        <begin position="59"/>
        <end position="77"/>
    </location>
</feature>
<evidence type="ECO:0000256" key="5">
    <source>
        <dbReference type="ARBA" id="ARBA00022597"/>
    </source>
</evidence>
<keyword evidence="4" id="KW-0997">Cell inner membrane</keyword>
<dbReference type="CDD" id="cd06579">
    <property type="entry name" value="TM_PBP1_transp_AraH_like"/>
    <property type="match status" value="1"/>
</dbReference>
<comment type="subcellular location">
    <subcellularLocation>
        <location evidence="1">Cell membrane</location>
        <topology evidence="1">Multi-pass membrane protein</topology>
    </subcellularLocation>
</comment>
<dbReference type="RefSeq" id="WP_202994324.1">
    <property type="nucleotide sequence ID" value="NZ_JAENHO010000007.1"/>
</dbReference>
<dbReference type="NCBIfam" id="NF040906">
    <property type="entry name" value="GguB"/>
    <property type="match status" value="1"/>
</dbReference>
<organism evidence="12 13">
    <name type="scientific">Paractinoplanes lichenicola</name>
    <dbReference type="NCBI Taxonomy" id="2802976"/>
    <lineage>
        <taxon>Bacteria</taxon>
        <taxon>Bacillati</taxon>
        <taxon>Actinomycetota</taxon>
        <taxon>Actinomycetes</taxon>
        <taxon>Micromonosporales</taxon>
        <taxon>Micromonosporaceae</taxon>
        <taxon>Paractinoplanes</taxon>
    </lineage>
</organism>
<name>A0ABS1VTA3_9ACTN</name>
<dbReference type="Proteomes" id="UP000598996">
    <property type="component" value="Unassembled WGS sequence"/>
</dbReference>
<feature type="transmembrane region" description="Helical" evidence="11">
    <location>
        <begin position="254"/>
        <end position="271"/>
    </location>
</feature>
<gene>
    <name evidence="12" type="ORF">JKJ07_25695</name>
</gene>